<gene>
    <name evidence="9" type="ORF">CXR34_13210</name>
</gene>
<evidence type="ECO:0000256" key="3">
    <source>
        <dbReference type="ARBA" id="ARBA00022475"/>
    </source>
</evidence>
<evidence type="ECO:0000256" key="2">
    <source>
        <dbReference type="ARBA" id="ARBA00022448"/>
    </source>
</evidence>
<dbReference type="InterPro" id="IPR000515">
    <property type="entry name" value="MetI-like"/>
</dbReference>
<dbReference type="CDD" id="cd06261">
    <property type="entry name" value="TM_PBP2"/>
    <property type="match status" value="1"/>
</dbReference>
<feature type="transmembrane region" description="Helical" evidence="7">
    <location>
        <begin position="242"/>
        <end position="263"/>
    </location>
</feature>
<protein>
    <submittedName>
        <fullName evidence="9">Peptide ABC transporter permease</fullName>
    </submittedName>
</protein>
<evidence type="ECO:0000256" key="6">
    <source>
        <dbReference type="ARBA" id="ARBA00023136"/>
    </source>
</evidence>
<proteinExistence type="inferred from homology"/>
<feature type="transmembrane region" description="Helical" evidence="7">
    <location>
        <begin position="144"/>
        <end position="166"/>
    </location>
</feature>
<dbReference type="GO" id="GO:0055085">
    <property type="term" value="P:transmembrane transport"/>
    <property type="evidence" value="ECO:0007669"/>
    <property type="project" value="InterPro"/>
</dbReference>
<keyword evidence="4 7" id="KW-0812">Transmembrane</keyword>
<name>A0A2K9DDU4_9MICO</name>
<dbReference type="PANTHER" id="PTHR43163:SF6">
    <property type="entry name" value="DIPEPTIDE TRANSPORT SYSTEM PERMEASE PROTEIN DPPB-RELATED"/>
    <property type="match status" value="1"/>
</dbReference>
<accession>A0A2K9DDU4</accession>
<organism evidence="9 10">
    <name type="scientific">Microbacterium hominis</name>
    <dbReference type="NCBI Taxonomy" id="162426"/>
    <lineage>
        <taxon>Bacteria</taxon>
        <taxon>Bacillati</taxon>
        <taxon>Actinomycetota</taxon>
        <taxon>Actinomycetes</taxon>
        <taxon>Micrococcales</taxon>
        <taxon>Microbacteriaceae</taxon>
        <taxon>Microbacterium</taxon>
    </lineage>
</organism>
<dbReference type="Proteomes" id="UP000233276">
    <property type="component" value="Chromosome"/>
</dbReference>
<evidence type="ECO:0000313" key="10">
    <source>
        <dbReference type="Proteomes" id="UP000233276"/>
    </source>
</evidence>
<dbReference type="Pfam" id="PF19300">
    <property type="entry name" value="BPD_transp_1_N"/>
    <property type="match status" value="1"/>
</dbReference>
<dbReference type="AlphaFoldDB" id="A0A2K9DDU4"/>
<sequence length="323" mass="34048">MRSEIVWLRYVGRRAGQGLLVLWAAYTVSFLILYLLPGDAATLFAGGGDQDAVDPELVAKLRTQLGLDRPLWEQYLAALGRALAGDFGVSTQTGRPASALLAEALPPTLALTSFAFLLSIALGVGLALAASLARPAWLRNLLSALPPIGVSIPVFWIGLLLLQALSFRLRLFPSVADAGFVSLVLPALTIAIPSGAFVAQLLARSLRATLAQPYVEVVRAKGAGEARVQLGHAFRNAAIPSLTMLGVLIGGLLSGAVVTETVYSRLGVGRLVVTAVNNRDVPVVQIVVVFAALVFVVANLVVDLIYPLVDRRITLARSAFAVA</sequence>
<feature type="domain" description="ABC transmembrane type-1" evidence="8">
    <location>
        <begin position="105"/>
        <end position="306"/>
    </location>
</feature>
<keyword evidence="3" id="KW-1003">Cell membrane</keyword>
<keyword evidence="2 7" id="KW-0813">Transport</keyword>
<comment type="subcellular location">
    <subcellularLocation>
        <location evidence="1 7">Cell membrane</location>
        <topology evidence="1 7">Multi-pass membrane protein</topology>
    </subcellularLocation>
</comment>
<evidence type="ECO:0000256" key="5">
    <source>
        <dbReference type="ARBA" id="ARBA00022989"/>
    </source>
</evidence>
<dbReference type="EMBL" id="CP025299">
    <property type="protein sequence ID" value="AUG30311.1"/>
    <property type="molecule type" value="Genomic_DNA"/>
</dbReference>
<feature type="transmembrane region" description="Helical" evidence="7">
    <location>
        <begin position="109"/>
        <end position="132"/>
    </location>
</feature>
<keyword evidence="5 7" id="KW-1133">Transmembrane helix</keyword>
<evidence type="ECO:0000256" key="4">
    <source>
        <dbReference type="ARBA" id="ARBA00022692"/>
    </source>
</evidence>
<dbReference type="Pfam" id="PF00528">
    <property type="entry name" value="BPD_transp_1"/>
    <property type="match status" value="1"/>
</dbReference>
<evidence type="ECO:0000259" key="8">
    <source>
        <dbReference type="PROSITE" id="PS50928"/>
    </source>
</evidence>
<evidence type="ECO:0000313" key="9">
    <source>
        <dbReference type="EMBL" id="AUG30311.1"/>
    </source>
</evidence>
<feature type="transmembrane region" description="Helical" evidence="7">
    <location>
        <begin position="178"/>
        <end position="203"/>
    </location>
</feature>
<dbReference type="InterPro" id="IPR035906">
    <property type="entry name" value="MetI-like_sf"/>
</dbReference>
<feature type="transmembrane region" description="Helical" evidence="7">
    <location>
        <begin position="20"/>
        <end position="37"/>
    </location>
</feature>
<reference evidence="9 10" key="1">
    <citation type="submission" date="2017-12" db="EMBL/GenBank/DDBJ databases">
        <title>Isolation and characterization of estrogens degradatiion strain Microbacterium hominis SJTG1.</title>
        <authorList>
            <person name="Xiong W."/>
            <person name="Yin C."/>
            <person name="Zheng D."/>
            <person name="Liang R."/>
        </authorList>
    </citation>
    <scope>NUCLEOTIDE SEQUENCE [LARGE SCALE GENOMIC DNA]</scope>
    <source>
        <strain evidence="9 10">SJTG1</strain>
    </source>
</reference>
<dbReference type="PROSITE" id="PS50928">
    <property type="entry name" value="ABC_TM1"/>
    <property type="match status" value="1"/>
</dbReference>
<evidence type="ECO:0000256" key="1">
    <source>
        <dbReference type="ARBA" id="ARBA00004651"/>
    </source>
</evidence>
<feature type="transmembrane region" description="Helical" evidence="7">
    <location>
        <begin position="283"/>
        <end position="309"/>
    </location>
</feature>
<dbReference type="InterPro" id="IPR045621">
    <property type="entry name" value="BPD_transp_1_N"/>
</dbReference>
<dbReference type="RefSeq" id="WP_101306645.1">
    <property type="nucleotide sequence ID" value="NZ_CP025299.1"/>
</dbReference>
<dbReference type="SUPFAM" id="SSF161098">
    <property type="entry name" value="MetI-like"/>
    <property type="match status" value="1"/>
</dbReference>
<dbReference type="Gene3D" id="1.10.3720.10">
    <property type="entry name" value="MetI-like"/>
    <property type="match status" value="1"/>
</dbReference>
<keyword evidence="6 7" id="KW-0472">Membrane</keyword>
<dbReference type="KEGG" id="mhos:CXR34_13210"/>
<dbReference type="PANTHER" id="PTHR43163">
    <property type="entry name" value="DIPEPTIDE TRANSPORT SYSTEM PERMEASE PROTEIN DPPB-RELATED"/>
    <property type="match status" value="1"/>
</dbReference>
<evidence type="ECO:0000256" key="7">
    <source>
        <dbReference type="RuleBase" id="RU363032"/>
    </source>
</evidence>
<dbReference type="GO" id="GO:0005886">
    <property type="term" value="C:plasma membrane"/>
    <property type="evidence" value="ECO:0007669"/>
    <property type="project" value="UniProtKB-SubCell"/>
</dbReference>
<comment type="similarity">
    <text evidence="7">Belongs to the binding-protein-dependent transport system permease family.</text>
</comment>